<name>A0AAE0HU46_9PEZI</name>
<dbReference type="EMBL" id="JAUEDM010000008">
    <property type="protein sequence ID" value="KAK3312945.1"/>
    <property type="molecule type" value="Genomic_DNA"/>
</dbReference>
<comment type="caution">
    <text evidence="5">The sequence shown here is derived from an EMBL/GenBank/DDBJ whole genome shotgun (WGS) entry which is preliminary data.</text>
</comment>
<reference evidence="5" key="2">
    <citation type="submission" date="2023-06" db="EMBL/GenBank/DDBJ databases">
        <authorList>
            <consortium name="Lawrence Berkeley National Laboratory"/>
            <person name="Haridas S."/>
            <person name="Hensen N."/>
            <person name="Bonometti L."/>
            <person name="Westerberg I."/>
            <person name="Brannstrom I.O."/>
            <person name="Guillou S."/>
            <person name="Cros-Aarteil S."/>
            <person name="Calhoun S."/>
            <person name="Kuo A."/>
            <person name="Mondo S."/>
            <person name="Pangilinan J."/>
            <person name="Riley R."/>
            <person name="Labutti K."/>
            <person name="Andreopoulos B."/>
            <person name="Lipzen A."/>
            <person name="Chen C."/>
            <person name="Yanf M."/>
            <person name="Daum C."/>
            <person name="Ng V."/>
            <person name="Clum A."/>
            <person name="Steindorff A."/>
            <person name="Ohm R."/>
            <person name="Martin F."/>
            <person name="Silar P."/>
            <person name="Natvig D."/>
            <person name="Lalanne C."/>
            <person name="Gautier V."/>
            <person name="Ament-Velasquez S.L."/>
            <person name="Kruys A."/>
            <person name="Hutchinson M.I."/>
            <person name="Powell A.J."/>
            <person name="Barry K."/>
            <person name="Miller A.N."/>
            <person name="Grigoriev I.V."/>
            <person name="Debuchy R."/>
            <person name="Gladieux P."/>
            <person name="Thoren M.H."/>
            <person name="Johannesson H."/>
        </authorList>
    </citation>
    <scope>NUCLEOTIDE SEQUENCE</scope>
    <source>
        <strain evidence="5">CBS 118394</strain>
    </source>
</reference>
<feature type="compositionally biased region" description="Low complexity" evidence="4">
    <location>
        <begin position="315"/>
        <end position="330"/>
    </location>
</feature>
<evidence type="ECO:0000256" key="2">
    <source>
        <dbReference type="ARBA" id="ARBA00023043"/>
    </source>
</evidence>
<feature type="compositionally biased region" description="Basic and acidic residues" evidence="4">
    <location>
        <begin position="333"/>
        <end position="347"/>
    </location>
</feature>
<protein>
    <submittedName>
        <fullName evidence="5">Ankyrin repeat-containing domain protein</fullName>
    </submittedName>
</protein>
<keyword evidence="6" id="KW-1185">Reference proteome</keyword>
<sequence length="568" mass="63315">MRILHLPPELLQHILYYSILARIPGRGVSGRPLARAMRLKLVCKTFYALFTPALFGTETLENAIVTHINYLKYPQLHYHGATETVWLDYLVWRCRSNETTMVDYESIPVRGRYPEIRAVAASLVKYTGREEDYECIIRELCRLALYGGIKYPNRFILWASWQHIRLYTPSNGQQLLPSTLERNLLSAASYFGYLPLVQELVAKEGVVVDQSHWDAHNGTSLFANPAYLAAWAGHADVVRFLLEHLPNYESSTPRRWPDHGIRRHVSRAALVGAASRGDLDMVKVVLFSSSRKAVDSHHHEAAGGEHHGNVPDPESSMTSLSSSLSSSSSSKMVWHDGHHQPEPEHANGGRFIPHDSATWRTISHAMIRATSPQVYTYLNGLLMPGKGDRVEDTGEQKHENYWLVRRAAAGDVVMVRHLLDIGADAADRCGRWGPALSQAVRGCYDDVVDLLLERGADPNHNRNDPRLDTPLTAAARAGSMAMVRKLLDAGAEIQKKDSYMLRQAILKEHTAMAEMLLLAGVGTERDKSIFLGAVKKAGMDSMAELLESWGATELKKGPIGIRPLTRGS</sequence>
<keyword evidence="2 3" id="KW-0040">ANK repeat</keyword>
<dbReference type="PANTHER" id="PTHR24166:SF48">
    <property type="entry name" value="PROTEIN VAPYRIN"/>
    <property type="match status" value="1"/>
</dbReference>
<gene>
    <name evidence="5" type="ORF">B0H66DRAFT_569234</name>
</gene>
<feature type="region of interest" description="Disordered" evidence="4">
    <location>
        <begin position="296"/>
        <end position="352"/>
    </location>
</feature>
<dbReference type="Proteomes" id="UP001283341">
    <property type="component" value="Unassembled WGS sequence"/>
</dbReference>
<organism evidence="5 6">
    <name type="scientific">Apodospora peruviana</name>
    <dbReference type="NCBI Taxonomy" id="516989"/>
    <lineage>
        <taxon>Eukaryota</taxon>
        <taxon>Fungi</taxon>
        <taxon>Dikarya</taxon>
        <taxon>Ascomycota</taxon>
        <taxon>Pezizomycotina</taxon>
        <taxon>Sordariomycetes</taxon>
        <taxon>Sordariomycetidae</taxon>
        <taxon>Sordariales</taxon>
        <taxon>Lasiosphaeriaceae</taxon>
        <taxon>Apodospora</taxon>
    </lineage>
</organism>
<reference evidence="5" key="1">
    <citation type="journal article" date="2023" name="Mol. Phylogenet. Evol.">
        <title>Genome-scale phylogeny and comparative genomics of the fungal order Sordariales.</title>
        <authorList>
            <person name="Hensen N."/>
            <person name="Bonometti L."/>
            <person name="Westerberg I."/>
            <person name="Brannstrom I.O."/>
            <person name="Guillou S."/>
            <person name="Cros-Aarteil S."/>
            <person name="Calhoun S."/>
            <person name="Haridas S."/>
            <person name="Kuo A."/>
            <person name="Mondo S."/>
            <person name="Pangilinan J."/>
            <person name="Riley R."/>
            <person name="LaButti K."/>
            <person name="Andreopoulos B."/>
            <person name="Lipzen A."/>
            <person name="Chen C."/>
            <person name="Yan M."/>
            <person name="Daum C."/>
            <person name="Ng V."/>
            <person name="Clum A."/>
            <person name="Steindorff A."/>
            <person name="Ohm R.A."/>
            <person name="Martin F."/>
            <person name="Silar P."/>
            <person name="Natvig D.O."/>
            <person name="Lalanne C."/>
            <person name="Gautier V."/>
            <person name="Ament-Velasquez S.L."/>
            <person name="Kruys A."/>
            <person name="Hutchinson M.I."/>
            <person name="Powell A.J."/>
            <person name="Barry K."/>
            <person name="Miller A.N."/>
            <person name="Grigoriev I.V."/>
            <person name="Debuchy R."/>
            <person name="Gladieux P."/>
            <person name="Hiltunen Thoren M."/>
            <person name="Johannesson H."/>
        </authorList>
    </citation>
    <scope>NUCLEOTIDE SEQUENCE</scope>
    <source>
        <strain evidence="5">CBS 118394</strain>
    </source>
</reference>
<dbReference type="InterPro" id="IPR036770">
    <property type="entry name" value="Ankyrin_rpt-contain_sf"/>
</dbReference>
<evidence type="ECO:0000313" key="5">
    <source>
        <dbReference type="EMBL" id="KAK3312945.1"/>
    </source>
</evidence>
<dbReference type="PROSITE" id="PS50297">
    <property type="entry name" value="ANK_REP_REGION"/>
    <property type="match status" value="1"/>
</dbReference>
<evidence type="ECO:0000256" key="1">
    <source>
        <dbReference type="ARBA" id="ARBA00022737"/>
    </source>
</evidence>
<evidence type="ECO:0000256" key="3">
    <source>
        <dbReference type="PROSITE-ProRule" id="PRU00023"/>
    </source>
</evidence>
<dbReference type="InterPro" id="IPR002110">
    <property type="entry name" value="Ankyrin_rpt"/>
</dbReference>
<dbReference type="SMART" id="SM00248">
    <property type="entry name" value="ANK"/>
    <property type="match status" value="6"/>
</dbReference>
<evidence type="ECO:0000256" key="4">
    <source>
        <dbReference type="SAM" id="MobiDB-lite"/>
    </source>
</evidence>
<dbReference type="CDD" id="cd09917">
    <property type="entry name" value="F-box_SF"/>
    <property type="match status" value="1"/>
</dbReference>
<dbReference type="SUPFAM" id="SSF48403">
    <property type="entry name" value="Ankyrin repeat"/>
    <property type="match status" value="2"/>
</dbReference>
<dbReference type="AlphaFoldDB" id="A0AAE0HU46"/>
<dbReference type="Gene3D" id="1.25.40.20">
    <property type="entry name" value="Ankyrin repeat-containing domain"/>
    <property type="match status" value="2"/>
</dbReference>
<feature type="compositionally biased region" description="Basic and acidic residues" evidence="4">
    <location>
        <begin position="296"/>
        <end position="309"/>
    </location>
</feature>
<dbReference type="Pfam" id="PF12796">
    <property type="entry name" value="Ank_2"/>
    <property type="match status" value="1"/>
</dbReference>
<accession>A0AAE0HU46</accession>
<keyword evidence="1" id="KW-0677">Repeat</keyword>
<feature type="repeat" description="ANK" evidence="3">
    <location>
        <begin position="466"/>
        <end position="498"/>
    </location>
</feature>
<dbReference type="InterPro" id="IPR050889">
    <property type="entry name" value="Dendritic_Spine_Reg/Scaffold"/>
</dbReference>
<proteinExistence type="predicted"/>
<dbReference type="PROSITE" id="PS50088">
    <property type="entry name" value="ANK_REPEAT"/>
    <property type="match status" value="1"/>
</dbReference>
<dbReference type="PANTHER" id="PTHR24166">
    <property type="entry name" value="ROLLING PEBBLES, ISOFORM B"/>
    <property type="match status" value="1"/>
</dbReference>
<evidence type="ECO:0000313" key="6">
    <source>
        <dbReference type="Proteomes" id="UP001283341"/>
    </source>
</evidence>